<sequence>MKRESSDSSGCSMDTLKNRSKILQGNDRTGQRASPRNSAKRGMPPNAKSRRLDERIDPPLVEKHEAVTHSLESTSKPETRISTSKASTSASCSPMQNMLYDDHHRPTNGTSKRRNREELFKAAPSQDWPEIIDMTFDD</sequence>
<feature type="compositionally biased region" description="Basic and acidic residues" evidence="1">
    <location>
        <begin position="50"/>
        <end position="67"/>
    </location>
</feature>
<dbReference type="WBParaSite" id="TMUE_1000004762.1">
    <property type="protein sequence ID" value="TMUE_1000004762.1"/>
    <property type="gene ID" value="WBGene00299088"/>
</dbReference>
<dbReference type="Proteomes" id="UP000046395">
    <property type="component" value="Unassembled WGS sequence"/>
</dbReference>
<name>A0A5S6QCV2_TRIMR</name>
<proteinExistence type="predicted"/>
<evidence type="ECO:0000313" key="2">
    <source>
        <dbReference type="Proteomes" id="UP000046395"/>
    </source>
</evidence>
<keyword evidence="2" id="KW-1185">Reference proteome</keyword>
<organism evidence="2 3">
    <name type="scientific">Trichuris muris</name>
    <name type="common">Mouse whipworm</name>
    <dbReference type="NCBI Taxonomy" id="70415"/>
    <lineage>
        <taxon>Eukaryota</taxon>
        <taxon>Metazoa</taxon>
        <taxon>Ecdysozoa</taxon>
        <taxon>Nematoda</taxon>
        <taxon>Enoplea</taxon>
        <taxon>Dorylaimia</taxon>
        <taxon>Trichinellida</taxon>
        <taxon>Trichuridae</taxon>
        <taxon>Trichuris</taxon>
    </lineage>
</organism>
<reference evidence="3" key="1">
    <citation type="submission" date="2019-12" db="UniProtKB">
        <authorList>
            <consortium name="WormBaseParasite"/>
        </authorList>
    </citation>
    <scope>IDENTIFICATION</scope>
</reference>
<accession>A0A5S6QCV2</accession>
<evidence type="ECO:0000256" key="1">
    <source>
        <dbReference type="SAM" id="MobiDB-lite"/>
    </source>
</evidence>
<dbReference type="AlphaFoldDB" id="A0A5S6QCV2"/>
<feature type="compositionally biased region" description="Low complexity" evidence="1">
    <location>
        <begin position="82"/>
        <end position="93"/>
    </location>
</feature>
<protein>
    <submittedName>
        <fullName evidence="3">Uncharacterized protein</fullName>
    </submittedName>
</protein>
<feature type="compositionally biased region" description="Polar residues" evidence="1">
    <location>
        <begin position="21"/>
        <end position="37"/>
    </location>
</feature>
<evidence type="ECO:0000313" key="3">
    <source>
        <dbReference type="WBParaSite" id="TMUE_1000004762.1"/>
    </source>
</evidence>
<feature type="region of interest" description="Disordered" evidence="1">
    <location>
        <begin position="1"/>
        <end position="138"/>
    </location>
</feature>